<name>A0ABY4DV38_9NEIS</name>
<evidence type="ECO:0000259" key="2">
    <source>
        <dbReference type="Pfam" id="PF01266"/>
    </source>
</evidence>
<dbReference type="PANTHER" id="PTHR13847">
    <property type="entry name" value="SARCOSINE DEHYDROGENASE-RELATED"/>
    <property type="match status" value="1"/>
</dbReference>
<dbReference type="Proteomes" id="UP000829817">
    <property type="component" value="Chromosome"/>
</dbReference>
<dbReference type="Gene3D" id="3.50.50.60">
    <property type="entry name" value="FAD/NAD(P)-binding domain"/>
    <property type="match status" value="2"/>
</dbReference>
<evidence type="ECO:0000256" key="1">
    <source>
        <dbReference type="ARBA" id="ARBA00023002"/>
    </source>
</evidence>
<feature type="domain" description="FAD dependent oxidoreductase" evidence="2">
    <location>
        <begin position="6"/>
        <end position="394"/>
    </location>
</feature>
<evidence type="ECO:0000313" key="3">
    <source>
        <dbReference type="EMBL" id="UOO82477.1"/>
    </source>
</evidence>
<dbReference type="InterPro" id="IPR036188">
    <property type="entry name" value="FAD/NAD-bd_sf"/>
</dbReference>
<accession>A0ABY4DV38</accession>
<dbReference type="RefSeq" id="WP_244786221.1">
    <property type="nucleotide sequence ID" value="NZ_CP091508.1"/>
</dbReference>
<dbReference type="PANTHER" id="PTHR13847:SF289">
    <property type="entry name" value="GLYCINE OXIDASE"/>
    <property type="match status" value="1"/>
</dbReference>
<dbReference type="SUPFAM" id="SSF54373">
    <property type="entry name" value="FAD-linked reductases, C-terminal domain"/>
    <property type="match status" value="1"/>
</dbReference>
<evidence type="ECO:0000313" key="4">
    <source>
        <dbReference type="Proteomes" id="UP000829817"/>
    </source>
</evidence>
<organism evidence="3 4">
    <name type="scientific">Uruburuella testudinis</name>
    <dbReference type="NCBI Taxonomy" id="1282863"/>
    <lineage>
        <taxon>Bacteria</taxon>
        <taxon>Pseudomonadati</taxon>
        <taxon>Pseudomonadota</taxon>
        <taxon>Betaproteobacteria</taxon>
        <taxon>Neisseriales</taxon>
        <taxon>Neisseriaceae</taxon>
        <taxon>Uruburuella</taxon>
    </lineage>
</organism>
<dbReference type="EMBL" id="CP091508">
    <property type="protein sequence ID" value="UOO82477.1"/>
    <property type="molecule type" value="Genomic_DNA"/>
</dbReference>
<dbReference type="SUPFAM" id="SSF51905">
    <property type="entry name" value="FAD/NAD(P)-binding domain"/>
    <property type="match status" value="1"/>
</dbReference>
<reference evidence="3 4" key="1">
    <citation type="journal article" date="2022" name="Res Sq">
        <title>Evolution of multicellular longitudinally dividing oral cavity symbionts (Neisseriaceae).</title>
        <authorList>
            <person name="Nyongesa S."/>
            <person name="Weber P."/>
            <person name="Bernet E."/>
            <person name="Pullido F."/>
            <person name="Nieckarz M."/>
            <person name="Delaby M."/>
            <person name="Nieves C."/>
            <person name="Viehboeck T."/>
            <person name="Krause N."/>
            <person name="Rivera-Millot A."/>
            <person name="Nakamura A."/>
            <person name="Vischer N."/>
            <person name="VanNieuwenhze M."/>
            <person name="Brun Y."/>
            <person name="Cava F."/>
            <person name="Bulgheresi S."/>
            <person name="Veyrier F."/>
        </authorList>
    </citation>
    <scope>NUCLEOTIDE SEQUENCE [LARGE SCALE GENOMIC DNA]</scope>
    <source>
        <strain evidence="3 4">CCUG 63373m</strain>
    </source>
</reference>
<keyword evidence="1" id="KW-0560">Oxidoreductase</keyword>
<dbReference type="Pfam" id="PF01266">
    <property type="entry name" value="DAO"/>
    <property type="match status" value="1"/>
</dbReference>
<sequence>MNAPTIVIGAGIIGLSIAATLRKRGAPVLLLDAGAVCGGASWGNAGHIATEQVYPVADPSLLKKLPAMLLNPLGPLRLDWRYLPKLLPWAWHAVLNMRPQHFQKNHQALLALNSRCLADWQQFAREWRLAPWLQIQGSLLVCEQDATADALQKHGRTLNALGVENQWLSAEALHEREPGLAANQSGGLFYPHTGHIVNLDALTQTLKTAFTGMGGRLQEYCTVYQAHINADGGLTLLTGQGMMQAAKVVLAAGAFSKTLAQQLTGINVPLDTERGYHLMLPAEQGRLKIPVSSADRRFIMTPMTNGLRLAGTVEYAGLRAPPNMARARKLLPLAEGMLAQPLDADGASEWMGCRPTTADSLPVIDRSGNVLLAFGHQHLGLTQAATTAAAIAALYFDEPPPHDLRPFRLNRFAG</sequence>
<keyword evidence="4" id="KW-1185">Reference proteome</keyword>
<dbReference type="InterPro" id="IPR006076">
    <property type="entry name" value="FAD-dep_OxRdtase"/>
</dbReference>
<protein>
    <submittedName>
        <fullName evidence="3">FAD-binding oxidoreductase</fullName>
    </submittedName>
</protein>
<gene>
    <name evidence="3" type="ORF">LVJ83_03140</name>
</gene>
<proteinExistence type="predicted"/>
<dbReference type="Gene3D" id="3.30.9.10">
    <property type="entry name" value="D-Amino Acid Oxidase, subunit A, domain 2"/>
    <property type="match status" value="1"/>
</dbReference>